<dbReference type="GO" id="GO:0008276">
    <property type="term" value="F:protein methyltransferase activity"/>
    <property type="evidence" value="ECO:0007669"/>
    <property type="project" value="InterPro"/>
</dbReference>
<dbReference type="InterPro" id="IPR050320">
    <property type="entry name" value="N5-glutamine_MTase"/>
</dbReference>
<evidence type="ECO:0008006" key="9">
    <source>
        <dbReference type="Google" id="ProtNLM"/>
    </source>
</evidence>
<evidence type="ECO:0000259" key="5">
    <source>
        <dbReference type="Pfam" id="PF13847"/>
    </source>
</evidence>
<keyword evidence="3" id="KW-0949">S-adenosyl-L-methionine</keyword>
<dbReference type="Gene3D" id="3.40.50.150">
    <property type="entry name" value="Vaccinia Virus protein VP39"/>
    <property type="match status" value="1"/>
</dbReference>
<evidence type="ECO:0000256" key="3">
    <source>
        <dbReference type="ARBA" id="ARBA00022691"/>
    </source>
</evidence>
<evidence type="ECO:0000256" key="4">
    <source>
        <dbReference type="SAM" id="MobiDB-lite"/>
    </source>
</evidence>
<dbReference type="InterPro" id="IPR040758">
    <property type="entry name" value="PrmC_N"/>
</dbReference>
<reference evidence="7 8" key="1">
    <citation type="journal article" date="2016" name="Nat. Commun.">
        <title>Thousands of microbial genomes shed light on interconnected biogeochemical processes in an aquifer system.</title>
        <authorList>
            <person name="Anantharaman K."/>
            <person name="Brown C.T."/>
            <person name="Hug L.A."/>
            <person name="Sharon I."/>
            <person name="Castelle C.J."/>
            <person name="Probst A.J."/>
            <person name="Thomas B.C."/>
            <person name="Singh A."/>
            <person name="Wilkins M.J."/>
            <person name="Karaoz U."/>
            <person name="Brodie E.L."/>
            <person name="Williams K.H."/>
            <person name="Hubbard S.S."/>
            <person name="Banfield J.F."/>
        </authorList>
    </citation>
    <scope>NUCLEOTIDE SEQUENCE [LARGE SCALE GENOMIC DNA]</scope>
</reference>
<dbReference type="EMBL" id="MHHR01000011">
    <property type="protein sequence ID" value="OGY34653.1"/>
    <property type="molecule type" value="Genomic_DNA"/>
</dbReference>
<dbReference type="InterPro" id="IPR004556">
    <property type="entry name" value="HemK-like"/>
</dbReference>
<organism evidence="7 8">
    <name type="scientific">Candidatus Andersenbacteria bacterium RIFCSPHIGHO2_12_FULL_45_11</name>
    <dbReference type="NCBI Taxonomy" id="1797281"/>
    <lineage>
        <taxon>Bacteria</taxon>
        <taxon>Candidatus Anderseniibacteriota</taxon>
    </lineage>
</organism>
<proteinExistence type="predicted"/>
<name>A0A1G1X3V0_9BACT</name>
<dbReference type="Pfam" id="PF13847">
    <property type="entry name" value="Methyltransf_31"/>
    <property type="match status" value="1"/>
</dbReference>
<evidence type="ECO:0000313" key="8">
    <source>
        <dbReference type="Proteomes" id="UP000177528"/>
    </source>
</evidence>
<dbReference type="PROSITE" id="PS00092">
    <property type="entry name" value="N6_MTASE"/>
    <property type="match status" value="1"/>
</dbReference>
<dbReference type="CDD" id="cd02440">
    <property type="entry name" value="AdoMet_MTases"/>
    <property type="match status" value="1"/>
</dbReference>
<gene>
    <name evidence="7" type="ORF">A3D99_04925</name>
</gene>
<dbReference type="InterPro" id="IPR029063">
    <property type="entry name" value="SAM-dependent_MTases_sf"/>
</dbReference>
<dbReference type="Proteomes" id="UP000177528">
    <property type="component" value="Unassembled WGS sequence"/>
</dbReference>
<dbReference type="Pfam" id="PF17827">
    <property type="entry name" value="PrmC_N"/>
    <property type="match status" value="1"/>
</dbReference>
<sequence>MKSVDSGSLLPRRGEGEDEGVSSRGHSPHPNPRPRWGEGGYGISELLTLLTKHLTSYSDAPHLDAERIVLHVLKKREPAYLLAHATDKLSDQQIQEVTAMANRRKTGMPLAYILGEVDFFGRTFIVTPDVLIPRPDTETLIEKAIEYIIRHAGLRPGIHEEITIADICTGSGIIVITLALELEKLMQLKANEAKSYRFIATDISPAAIAIAKQNAQNHGVADTIEFIEGDMLDPFDFAQGKPHKIDLIVSNPPYIQTSELDAIYSPQQPYLPHFNAKRWNVGLLFEPRIALDGGPDGQKFVNQIKTSGIPAIIETTGGAIITLVQPLPLK</sequence>
<evidence type="ECO:0000259" key="6">
    <source>
        <dbReference type="Pfam" id="PF17827"/>
    </source>
</evidence>
<comment type="caution">
    <text evidence="7">The sequence shown here is derived from an EMBL/GenBank/DDBJ whole genome shotgun (WGS) entry which is preliminary data.</text>
</comment>
<keyword evidence="1" id="KW-0489">Methyltransferase</keyword>
<dbReference type="PANTHER" id="PTHR18895">
    <property type="entry name" value="HEMK METHYLTRANSFERASE"/>
    <property type="match status" value="1"/>
</dbReference>
<dbReference type="NCBIfam" id="TIGR00536">
    <property type="entry name" value="hemK_fam"/>
    <property type="match status" value="1"/>
</dbReference>
<dbReference type="GO" id="GO:0003676">
    <property type="term" value="F:nucleic acid binding"/>
    <property type="evidence" value="ECO:0007669"/>
    <property type="project" value="InterPro"/>
</dbReference>
<dbReference type="Gene3D" id="1.10.8.10">
    <property type="entry name" value="DNA helicase RuvA subunit, C-terminal domain"/>
    <property type="match status" value="1"/>
</dbReference>
<feature type="domain" description="Release factor glutamine methyltransferase N-terminal" evidence="6">
    <location>
        <begin position="45"/>
        <end position="115"/>
    </location>
</feature>
<dbReference type="GO" id="GO:0032259">
    <property type="term" value="P:methylation"/>
    <property type="evidence" value="ECO:0007669"/>
    <property type="project" value="UniProtKB-KW"/>
</dbReference>
<evidence type="ECO:0000256" key="2">
    <source>
        <dbReference type="ARBA" id="ARBA00022679"/>
    </source>
</evidence>
<accession>A0A1G1X3V0</accession>
<keyword evidence="2" id="KW-0808">Transferase</keyword>
<dbReference type="InterPro" id="IPR002052">
    <property type="entry name" value="DNA_methylase_N6_adenine_CS"/>
</dbReference>
<dbReference type="InterPro" id="IPR025714">
    <property type="entry name" value="Methyltranfer_dom"/>
</dbReference>
<dbReference type="AlphaFoldDB" id="A0A1G1X3V0"/>
<evidence type="ECO:0000313" key="7">
    <source>
        <dbReference type="EMBL" id="OGY34653.1"/>
    </source>
</evidence>
<feature type="domain" description="Methyltransferase" evidence="5">
    <location>
        <begin position="159"/>
        <end position="268"/>
    </location>
</feature>
<evidence type="ECO:0000256" key="1">
    <source>
        <dbReference type="ARBA" id="ARBA00022603"/>
    </source>
</evidence>
<protein>
    <recommendedName>
        <fullName evidence="9">Peptide chain release factor N(5)-glutamine methyltransferase</fullName>
    </recommendedName>
</protein>
<feature type="region of interest" description="Disordered" evidence="4">
    <location>
        <begin position="1"/>
        <end position="38"/>
    </location>
</feature>
<dbReference type="SUPFAM" id="SSF53335">
    <property type="entry name" value="S-adenosyl-L-methionine-dependent methyltransferases"/>
    <property type="match status" value="1"/>
</dbReference>
<dbReference type="PANTHER" id="PTHR18895:SF74">
    <property type="entry name" value="MTRF1L RELEASE FACTOR GLUTAMINE METHYLTRANSFERASE"/>
    <property type="match status" value="1"/>
</dbReference>